<name>A0A2J7TE02_METSI</name>
<evidence type="ECO:0000313" key="2">
    <source>
        <dbReference type="EMBL" id="PNG24990.1"/>
    </source>
</evidence>
<organism evidence="2 3">
    <name type="scientific">Methylocella silvestris</name>
    <dbReference type="NCBI Taxonomy" id="199596"/>
    <lineage>
        <taxon>Bacteria</taxon>
        <taxon>Pseudomonadati</taxon>
        <taxon>Pseudomonadota</taxon>
        <taxon>Alphaproteobacteria</taxon>
        <taxon>Hyphomicrobiales</taxon>
        <taxon>Beijerinckiaceae</taxon>
        <taxon>Methylocella</taxon>
    </lineage>
</organism>
<protein>
    <submittedName>
        <fullName evidence="2">Uncharacterized protein</fullName>
    </submittedName>
</protein>
<dbReference type="EMBL" id="PDZR01000021">
    <property type="protein sequence ID" value="PNG24990.1"/>
    <property type="molecule type" value="Genomic_DNA"/>
</dbReference>
<feature type="signal peptide" evidence="1">
    <location>
        <begin position="1"/>
        <end position="22"/>
    </location>
</feature>
<evidence type="ECO:0000256" key="1">
    <source>
        <dbReference type="SAM" id="SignalP"/>
    </source>
</evidence>
<sequence length="64" mass="6565">MKKIIPALTAAFFLGGLAVAGAAPIPSSSVTTLTSVGDSGVVAQTAYHKKKNMKKVHKAQGRGR</sequence>
<reference evidence="2 3" key="1">
    <citation type="submission" date="2017-10" db="EMBL/GenBank/DDBJ databases">
        <title>Genome announcement of Methylocella silvestris TVC from permafrost.</title>
        <authorList>
            <person name="Wang J."/>
            <person name="Geng K."/>
            <person name="Ul-Haque F."/>
            <person name="Crombie A.T."/>
            <person name="Street L.E."/>
            <person name="Wookey P.A."/>
            <person name="Murrell J.C."/>
            <person name="Pratscher J."/>
        </authorList>
    </citation>
    <scope>NUCLEOTIDE SEQUENCE [LARGE SCALE GENOMIC DNA]</scope>
    <source>
        <strain evidence="2 3">TVC</strain>
    </source>
</reference>
<keyword evidence="1" id="KW-0732">Signal</keyword>
<evidence type="ECO:0000313" key="3">
    <source>
        <dbReference type="Proteomes" id="UP000236286"/>
    </source>
</evidence>
<gene>
    <name evidence="2" type="ORF">CR492_15950</name>
</gene>
<dbReference type="AlphaFoldDB" id="A0A2J7TE02"/>
<dbReference type="Proteomes" id="UP000236286">
    <property type="component" value="Unassembled WGS sequence"/>
</dbReference>
<feature type="chain" id="PRO_5014468731" evidence="1">
    <location>
        <begin position="23"/>
        <end position="64"/>
    </location>
</feature>
<comment type="caution">
    <text evidence="2">The sequence shown here is derived from an EMBL/GenBank/DDBJ whole genome shotgun (WGS) entry which is preliminary data.</text>
</comment>
<accession>A0A2J7TE02</accession>
<proteinExistence type="predicted"/>
<dbReference type="RefSeq" id="WP_102844723.1">
    <property type="nucleotide sequence ID" value="NZ_PDZR01000021.1"/>
</dbReference>